<evidence type="ECO:0000313" key="2">
    <source>
        <dbReference type="Proteomes" id="UP000635565"/>
    </source>
</evidence>
<protein>
    <submittedName>
        <fullName evidence="1">Uncharacterized protein</fullName>
    </submittedName>
</protein>
<accession>A0ABQ3VPW9</accession>
<proteinExistence type="predicted"/>
<sequence length="436" mass="49132">MCKYSFEKVTPGSEGGSAPPSLSFLSVFDALIDNIKLVGYGVDTLVLNVRYSDESFQPIQQELDDALQQELGYLQDEAKRVETAVASDWSFQGATLFVEPHGAGRQWRWLLTCPLLTLTISRGTFNSVIAQVRFSSEYLWSQPWAGDALTNMHLFLASIFGERIHLQVSSVDLCADVTGYDFALANYQQDFVTRARKQSTVYGPDTVDLDSRIPSYMRFSSGASPISCRIYNKTLEIVQKSHKTWMYDLWKKGTAGPYGGKWDGSSTVWRNEFHITRSFLHNLAVPIEGAYDLLNHFSSLWSYAAGRADGDADGDADGWLRYVMPTEDSNRSRWPTHPAWVVLQSAFSEPSEPDLGPVVRRRIREKNLERGLAGIIGYTSTLSAWLGGEYAAPGADMSLTFQWLYDHGQEYLDEKGRDFLAEVHRKQQIYNSEDIQ</sequence>
<dbReference type="RefSeq" id="WP_201365901.1">
    <property type="nucleotide sequence ID" value="NZ_BNJJ01000023.1"/>
</dbReference>
<keyword evidence="2" id="KW-1185">Reference proteome</keyword>
<reference evidence="1 2" key="1">
    <citation type="journal article" date="2021" name="Int. J. Syst. Evol. Microbiol.">
        <title>Reticulibacter mediterranei gen. nov., sp. nov., within the new family Reticulibacteraceae fam. nov., and Ktedonospora formicarum gen. nov., sp. nov., Ktedonobacter robiniae sp. nov., Dictyobacter formicarum sp. nov. and Dictyobacter arantiisoli sp. nov., belonging to the class Ktedonobacteria.</title>
        <authorList>
            <person name="Yabe S."/>
            <person name="Zheng Y."/>
            <person name="Wang C.M."/>
            <person name="Sakai Y."/>
            <person name="Abe K."/>
            <person name="Yokota A."/>
            <person name="Donadio S."/>
            <person name="Cavaletti L."/>
            <person name="Monciardini P."/>
        </authorList>
    </citation>
    <scope>NUCLEOTIDE SEQUENCE [LARGE SCALE GENOMIC DNA]</scope>
    <source>
        <strain evidence="1 2">SOSP1-9</strain>
    </source>
</reference>
<name>A0ABQ3VPW9_9CHLR</name>
<dbReference type="Proteomes" id="UP000635565">
    <property type="component" value="Unassembled WGS sequence"/>
</dbReference>
<evidence type="ECO:0000313" key="1">
    <source>
        <dbReference type="EMBL" id="GHO88307.1"/>
    </source>
</evidence>
<comment type="caution">
    <text evidence="1">The sequence shown here is derived from an EMBL/GenBank/DDBJ whole genome shotgun (WGS) entry which is preliminary data.</text>
</comment>
<dbReference type="EMBL" id="BNJJ01000023">
    <property type="protein sequence ID" value="GHO88307.1"/>
    <property type="molecule type" value="Genomic_DNA"/>
</dbReference>
<gene>
    <name evidence="1" type="ORF">KSZ_63130</name>
</gene>
<organism evidence="1 2">
    <name type="scientific">Dictyobacter formicarum</name>
    <dbReference type="NCBI Taxonomy" id="2778368"/>
    <lineage>
        <taxon>Bacteria</taxon>
        <taxon>Bacillati</taxon>
        <taxon>Chloroflexota</taxon>
        <taxon>Ktedonobacteria</taxon>
        <taxon>Ktedonobacterales</taxon>
        <taxon>Dictyobacteraceae</taxon>
        <taxon>Dictyobacter</taxon>
    </lineage>
</organism>